<keyword evidence="6" id="KW-1185">Reference proteome</keyword>
<feature type="transmembrane region" description="Helical" evidence="4">
    <location>
        <begin position="1007"/>
        <end position="1028"/>
    </location>
</feature>
<feature type="transmembrane region" description="Helical" evidence="4">
    <location>
        <begin position="693"/>
        <end position="715"/>
    </location>
</feature>
<feature type="region of interest" description="Disordered" evidence="3">
    <location>
        <begin position="1149"/>
        <end position="1204"/>
    </location>
</feature>
<proteinExistence type="predicted"/>
<keyword evidence="1" id="KW-0677">Repeat</keyword>
<evidence type="ECO:0000313" key="5">
    <source>
        <dbReference type="EMBL" id="CAK9091849.1"/>
    </source>
</evidence>
<keyword evidence="4" id="KW-0812">Transmembrane</keyword>
<dbReference type="InterPro" id="IPR015915">
    <property type="entry name" value="Kelch-typ_b-propeller"/>
</dbReference>
<feature type="compositionally biased region" description="Basic and acidic residues" evidence="3">
    <location>
        <begin position="1149"/>
        <end position="1171"/>
    </location>
</feature>
<evidence type="ECO:0000256" key="4">
    <source>
        <dbReference type="SAM" id="Phobius"/>
    </source>
</evidence>
<accession>A0ABP0QV46</accession>
<keyword evidence="4" id="KW-1133">Transmembrane helix</keyword>
<feature type="compositionally biased region" description="Basic and acidic residues" evidence="3">
    <location>
        <begin position="1178"/>
        <end position="1204"/>
    </location>
</feature>
<dbReference type="PANTHER" id="PTHR47435:SF4">
    <property type="entry name" value="KELCH REPEAT PROTEIN (AFU_ORTHOLOGUE AFUA_5G12780)"/>
    <property type="match status" value="1"/>
</dbReference>
<keyword evidence="2" id="KW-0408">Iron</keyword>
<feature type="transmembrane region" description="Helical" evidence="4">
    <location>
        <begin position="774"/>
        <end position="794"/>
    </location>
</feature>
<dbReference type="Gene3D" id="2.120.10.80">
    <property type="entry name" value="Kelch-type beta propeller"/>
    <property type="match status" value="2"/>
</dbReference>
<sequence>MWLHGGLGLSNELWAFDTKVSNWSFVSQAGYRTLGNFQMPRATGLQEDGKGQKRHATATRHAQKKGVGNCQRLQPLVLDTMQLRLLATTGLCWTSGTAERFSSGAWQVLLPNELQGQRFLIHGGRDAAFSPDLWAYDTAKGAWDLQPPTSPAPSKRGDHVAVWDPSSRAWWIHGGFDGLTLFNDLWRYWDQSWSHFAGGPGDIPRARSSHVAVWDAAGSAMWLHGGLGSDLQDDLWKFSFRSSSSSWAQIQPIENRPSARAHHAAAWDETNSAIWVHGLSNELWAFDSQTSNWSLVSQAGPGLRAYHVAAWDSSNQAIWLHGLQEDGKGQKRHATATRHAQKKGVGNCQRLQPLVLDIMQVDSFLAGLCWASGCRRKRRDAVVVCAATIAAGPPMPGAVPGEHHKVHPVDFHPEHGLIEVHVVPATPAASESDHKEEDKKDSASRLWWAAYNEDILEVEKILEDLSKDTKDSEGKQVKGEILKMNLKYVAHEDRLIDRFRETFPTGVTVLGAAMLGGNAEIVKLLLEKKALLGMDSAETEMPESKTHCTCEDSDVEILCKLLRRQDITARETLKALLLQNPEEQAGLGKLQNHIHSLRLGCVLAPQDGLNAVKGDKKNWWKNGAKYSVYYKDLADRNVFDTRVVQVKHYILPLRPQLACDAKLIDTLAQIENLDVLDLDVVKAIISVAWLQNIGAIVFDNCVSLLNVALLLFFSYNCRNDNANSGRVLPIFLAVLHAKECIECSIFWFSAFGAYFRENDGRLSEQADIYNFLDAIYAVIGFIVIGWIVVGPLLVEKYVEEGWNKALLAIFCGMAWLRLLTSLRGYMWLGVRFLPIIKAILDSASFFFITGMCLLASSHAYYHMGPRNPDPLPVFFALVIPFRLGILGDFHLFEFEGNDNDTKYIEKTGKNGTFWAPMDPEPGDDHFAIMLIFFMTSIGITLVLMNMFIAVLTQNLEVFQGMSRQMFIKSRAKMLKELNQRPWNKCLCCCPSSRLPEKPIEIYPENTGILFCILCPLTVVFGFQGRIWFWSQCKNTWRTAAVLLLFPAMLLVSILLLICRIVLEPTGLQHELRVLLLGIYGWQPDEKNSLQVKAYRAKDCVIHVFVPVEPSEEPASQREALRDYATLKQEKEALTQEKIVLKQEIATLKEKKETQRKDHQKDALHMKERQKELEDELKEIEQELEDTKNELAAAREPDGNARREE</sequence>
<feature type="transmembrane region" description="Helical" evidence="4">
    <location>
        <begin position="838"/>
        <end position="861"/>
    </location>
</feature>
<reference evidence="5 6" key="1">
    <citation type="submission" date="2024-02" db="EMBL/GenBank/DDBJ databases">
        <authorList>
            <person name="Chen Y."/>
            <person name="Shah S."/>
            <person name="Dougan E. K."/>
            <person name="Thang M."/>
            <person name="Chan C."/>
        </authorList>
    </citation>
    <scope>NUCLEOTIDE SEQUENCE [LARGE SCALE GENOMIC DNA]</scope>
</reference>
<keyword evidence="4" id="KW-0472">Membrane</keyword>
<gene>
    <name evidence="5" type="ORF">SCF082_LOCUS43246</name>
</gene>
<evidence type="ECO:0000313" key="6">
    <source>
        <dbReference type="Proteomes" id="UP001642464"/>
    </source>
</evidence>
<dbReference type="EMBL" id="CAXAMM010040239">
    <property type="protein sequence ID" value="CAK9091849.1"/>
    <property type="molecule type" value="Genomic_DNA"/>
</dbReference>
<feature type="transmembrane region" description="Helical" evidence="4">
    <location>
        <begin position="1040"/>
        <end position="1062"/>
    </location>
</feature>
<dbReference type="InterPro" id="IPR011043">
    <property type="entry name" value="Gal_Oxase/kelch_b-propeller"/>
</dbReference>
<feature type="transmembrane region" description="Helical" evidence="4">
    <location>
        <begin position="806"/>
        <end position="826"/>
    </location>
</feature>
<dbReference type="InterPro" id="IPR036770">
    <property type="entry name" value="Ankyrin_rpt-contain_sf"/>
</dbReference>
<dbReference type="PANTHER" id="PTHR47435">
    <property type="entry name" value="KELCH REPEAT PROTEIN (AFU_ORTHOLOGUE AFUA_5G12780)"/>
    <property type="match status" value="1"/>
</dbReference>
<dbReference type="SUPFAM" id="SSF50965">
    <property type="entry name" value="Galactose oxidase, central domain"/>
    <property type="match status" value="1"/>
</dbReference>
<evidence type="ECO:0000256" key="3">
    <source>
        <dbReference type="SAM" id="MobiDB-lite"/>
    </source>
</evidence>
<dbReference type="Gene3D" id="1.25.40.20">
    <property type="entry name" value="Ankyrin repeat-containing domain"/>
    <property type="match status" value="1"/>
</dbReference>
<comment type="caution">
    <text evidence="5">The sequence shown here is derived from an EMBL/GenBank/DDBJ whole genome shotgun (WGS) entry which is preliminary data.</text>
</comment>
<name>A0ABP0QV46_9DINO</name>
<dbReference type="Proteomes" id="UP001642464">
    <property type="component" value="Unassembled WGS sequence"/>
</dbReference>
<organism evidence="5 6">
    <name type="scientific">Durusdinium trenchii</name>
    <dbReference type="NCBI Taxonomy" id="1381693"/>
    <lineage>
        <taxon>Eukaryota</taxon>
        <taxon>Sar</taxon>
        <taxon>Alveolata</taxon>
        <taxon>Dinophyceae</taxon>
        <taxon>Suessiales</taxon>
        <taxon>Symbiodiniaceae</taxon>
        <taxon>Durusdinium</taxon>
    </lineage>
</organism>
<protein>
    <submittedName>
        <fullName evidence="5">Tip elongation aberrant protein 1 (Altered polarity protein 8) (Cell polarity protein tea1)</fullName>
    </submittedName>
</protein>
<evidence type="ECO:0000256" key="1">
    <source>
        <dbReference type="ARBA" id="ARBA00022737"/>
    </source>
</evidence>
<evidence type="ECO:0000256" key="2">
    <source>
        <dbReference type="ARBA" id="ARBA00023004"/>
    </source>
</evidence>
<feature type="transmembrane region" description="Helical" evidence="4">
    <location>
        <begin position="926"/>
        <end position="951"/>
    </location>
</feature>
<dbReference type="Pfam" id="PF24681">
    <property type="entry name" value="Kelch_KLHDC2_KLHL20_DRC7"/>
    <property type="match status" value="1"/>
</dbReference>